<gene>
    <name evidence="2" type="ORF">GCM10011383_14120</name>
</gene>
<keyword evidence="3" id="KW-1185">Reference proteome</keyword>
<protein>
    <submittedName>
        <fullName evidence="2">Uncharacterized protein</fullName>
    </submittedName>
</protein>
<dbReference type="Proteomes" id="UP000632273">
    <property type="component" value="Unassembled WGS sequence"/>
</dbReference>
<name>A0ABQ1TX72_9BACT</name>
<keyword evidence="1" id="KW-0812">Transmembrane</keyword>
<accession>A0ABQ1TX72</accession>
<keyword evidence="1" id="KW-0472">Membrane</keyword>
<keyword evidence="1" id="KW-1133">Transmembrane helix</keyword>
<comment type="caution">
    <text evidence="2">The sequence shown here is derived from an EMBL/GenBank/DDBJ whole genome shotgun (WGS) entry which is preliminary data.</text>
</comment>
<reference evidence="3" key="1">
    <citation type="journal article" date="2019" name="Int. J. Syst. Evol. Microbiol.">
        <title>The Global Catalogue of Microorganisms (GCM) 10K type strain sequencing project: providing services to taxonomists for standard genome sequencing and annotation.</title>
        <authorList>
            <consortium name="The Broad Institute Genomics Platform"/>
            <consortium name="The Broad Institute Genome Sequencing Center for Infectious Disease"/>
            <person name="Wu L."/>
            <person name="Ma J."/>
        </authorList>
    </citation>
    <scope>NUCLEOTIDE SEQUENCE [LARGE SCALE GENOMIC DNA]</scope>
    <source>
        <strain evidence="3">CGMCC 1.15197</strain>
    </source>
</reference>
<feature type="transmembrane region" description="Helical" evidence="1">
    <location>
        <begin position="14"/>
        <end position="34"/>
    </location>
</feature>
<evidence type="ECO:0000256" key="1">
    <source>
        <dbReference type="SAM" id="Phobius"/>
    </source>
</evidence>
<dbReference type="EMBL" id="BMHT01000002">
    <property type="protein sequence ID" value="GGF04218.1"/>
    <property type="molecule type" value="Genomic_DNA"/>
</dbReference>
<evidence type="ECO:0000313" key="3">
    <source>
        <dbReference type="Proteomes" id="UP000632273"/>
    </source>
</evidence>
<organism evidence="2 3">
    <name type="scientific">Hymenobacter cavernae</name>
    <dbReference type="NCBI Taxonomy" id="2044852"/>
    <lineage>
        <taxon>Bacteria</taxon>
        <taxon>Pseudomonadati</taxon>
        <taxon>Bacteroidota</taxon>
        <taxon>Cytophagia</taxon>
        <taxon>Cytophagales</taxon>
        <taxon>Hymenobacteraceae</taxon>
        <taxon>Hymenobacter</taxon>
    </lineage>
</organism>
<proteinExistence type="predicted"/>
<evidence type="ECO:0000313" key="2">
    <source>
        <dbReference type="EMBL" id="GGF04218.1"/>
    </source>
</evidence>
<sequence>MYCRLPNLGILEAIGYGLLISVVVIVARLIIALLSAQFTHWVSRYIAVGDANPGWRGPSWSC</sequence>